<reference evidence="2" key="1">
    <citation type="submission" date="2021-06" db="EMBL/GenBank/DDBJ databases">
        <title>50 bacteria genomes isolated from Dapeng, Shenzhen, China.</title>
        <authorList>
            <person name="Zheng W."/>
            <person name="Yu S."/>
            <person name="Huang Y."/>
        </authorList>
    </citation>
    <scope>NUCLEOTIDE SEQUENCE</scope>
    <source>
        <strain evidence="2">DP4N28-2</strain>
    </source>
</reference>
<dbReference type="Gene3D" id="3.40.710.10">
    <property type="entry name" value="DD-peptidase/beta-lactamase superfamily"/>
    <property type="match status" value="1"/>
</dbReference>
<dbReference type="PROSITE" id="PS51318">
    <property type="entry name" value="TAT"/>
    <property type="match status" value="1"/>
</dbReference>
<sequence length="438" mass="46416">MAFREFDTPQLSRRALFRSGAWLAAGTAAAGIPGASRLLAHDVGHAFPELAKLTSRYVREGKVANLIVALGRGQEDMAHTVGAGTLAFGSDAEVGLDTLYRIYSMTKPITGMATMMCIEDGHFGLDTPLAEILPAFADMQVLRSPDGALDDTVPAETQITIRHLLTHTAGLSYIIDAKGPLLGEFVKQGLVGGRVSRMPIPGLPQVTPAPSLEAFADRLAELPLVAQPGTEWIYSASLDLLGRVVEVASGMSYQDFLRTRIFEPCGMTSTYWAVPDSERARMTTNYGFLGTMPIPVDPGPSSVFLDEPAFPAGGGGLVSSPRDYDRFLRMLLGYGKLGTVQVMESDTVRTGVSNLLPAGVDTAGTWIAGQGFGAGGRSTNGQFGWGGAAGTLAAVDFNLEMRTGLYTQYMPPETYPIREEFIAALTADLQAVAAAAAA</sequence>
<evidence type="ECO:0000259" key="1">
    <source>
        <dbReference type="Pfam" id="PF00144"/>
    </source>
</evidence>
<dbReference type="InterPro" id="IPR050789">
    <property type="entry name" value="Diverse_Enzym_Activities"/>
</dbReference>
<dbReference type="AlphaFoldDB" id="A0A9Q3RZN4"/>
<accession>A0A9Q3RZN4</accession>
<dbReference type="PANTHER" id="PTHR43283:SF3">
    <property type="entry name" value="BETA-LACTAMASE FAMILY PROTEIN (AFU_ORTHOLOGUE AFUA_5G07500)"/>
    <property type="match status" value="1"/>
</dbReference>
<evidence type="ECO:0000313" key="3">
    <source>
        <dbReference type="Proteomes" id="UP000824927"/>
    </source>
</evidence>
<dbReference type="PANTHER" id="PTHR43283">
    <property type="entry name" value="BETA-LACTAMASE-RELATED"/>
    <property type="match status" value="1"/>
</dbReference>
<dbReference type="SUPFAM" id="SSF56601">
    <property type="entry name" value="beta-lactamase/transpeptidase-like"/>
    <property type="match status" value="1"/>
</dbReference>
<feature type="domain" description="Beta-lactamase-related" evidence="1">
    <location>
        <begin position="61"/>
        <end position="423"/>
    </location>
</feature>
<dbReference type="RefSeq" id="WP_222404437.1">
    <property type="nucleotide sequence ID" value="NZ_JAHVKP010000001.1"/>
</dbReference>
<comment type="caution">
    <text evidence="2">The sequence shown here is derived from an EMBL/GenBank/DDBJ whole genome shotgun (WGS) entry which is preliminary data.</text>
</comment>
<protein>
    <submittedName>
        <fullName evidence="2">Beta-lactamase family protein</fullName>
    </submittedName>
</protein>
<gene>
    <name evidence="2" type="ORF">KUV31_02885</name>
</gene>
<dbReference type="EMBL" id="JAHVKP010000001">
    <property type="protein sequence ID" value="MBY6217281.1"/>
    <property type="molecule type" value="Genomic_DNA"/>
</dbReference>
<dbReference type="Proteomes" id="UP000824927">
    <property type="component" value="Unassembled WGS sequence"/>
</dbReference>
<organism evidence="2 3">
    <name type="scientific">Qipengyuania aquimaris</name>
    <dbReference type="NCBI Taxonomy" id="255984"/>
    <lineage>
        <taxon>Bacteria</taxon>
        <taxon>Pseudomonadati</taxon>
        <taxon>Pseudomonadota</taxon>
        <taxon>Alphaproteobacteria</taxon>
        <taxon>Sphingomonadales</taxon>
        <taxon>Erythrobacteraceae</taxon>
        <taxon>Qipengyuania</taxon>
    </lineage>
</organism>
<dbReference type="InterPro" id="IPR012338">
    <property type="entry name" value="Beta-lactam/transpept-like"/>
</dbReference>
<dbReference type="InterPro" id="IPR006311">
    <property type="entry name" value="TAT_signal"/>
</dbReference>
<dbReference type="InterPro" id="IPR001466">
    <property type="entry name" value="Beta-lactam-related"/>
</dbReference>
<name>A0A9Q3RZN4_9SPHN</name>
<evidence type="ECO:0000313" key="2">
    <source>
        <dbReference type="EMBL" id="MBY6217281.1"/>
    </source>
</evidence>
<dbReference type="Pfam" id="PF00144">
    <property type="entry name" value="Beta-lactamase"/>
    <property type="match status" value="1"/>
</dbReference>
<proteinExistence type="predicted"/>